<evidence type="ECO:0008006" key="4">
    <source>
        <dbReference type="Google" id="ProtNLM"/>
    </source>
</evidence>
<keyword evidence="1" id="KW-0732">Signal</keyword>
<dbReference type="Gene3D" id="2.160.20.10">
    <property type="entry name" value="Single-stranded right-handed beta-helix, Pectin lyase-like"/>
    <property type="match status" value="1"/>
</dbReference>
<proteinExistence type="predicted"/>
<accession>A0A077MDE7</accession>
<dbReference type="InterPro" id="IPR012334">
    <property type="entry name" value="Pectin_lyas_fold"/>
</dbReference>
<dbReference type="InterPro" id="IPR011050">
    <property type="entry name" value="Pectin_lyase_fold/virulence"/>
</dbReference>
<dbReference type="EMBL" id="CAJC01000194">
    <property type="protein sequence ID" value="CCI54674.1"/>
    <property type="molecule type" value="Genomic_DNA"/>
</dbReference>
<dbReference type="STRING" id="1193518.BN13_80043"/>
<name>A0A077MDE7_9MICO</name>
<evidence type="ECO:0000256" key="1">
    <source>
        <dbReference type="SAM" id="SignalP"/>
    </source>
</evidence>
<sequence length="317" mass="33341">MLTAVALTATLIITGLFGAASSAQAKVLSYGQGVYLLNRPIVLQDWQILRGAGVGKTILKAAPGYKGMLIVNAGVGEANPVHHPGVEIHDLSVDGSGTASRGIYLKAVDDLVVKNVEVYNTTGNAIEHRGIQNSPYTMRQTWANVTGRDSGGWCVYNGLRTRKVTYTDIRATGCRAGGMTIDHSEASAVGIIASRNGGNGVWIRNVYSINLTNVVTNGNGGNGMFVQGAVYSLGTNWTAMNNKVADVRFSNSAPQPSFNYGVTRNTMIAGLTAGHTDVCQFGNYDNGDETPLVVDSGVDVQIVGQRLPSAVGCSVES</sequence>
<comment type="caution">
    <text evidence="2">The sequence shown here is derived from an EMBL/GenBank/DDBJ whole genome shotgun (WGS) entry which is preliminary data.</text>
</comment>
<dbReference type="SUPFAM" id="SSF51126">
    <property type="entry name" value="Pectin lyase-like"/>
    <property type="match status" value="1"/>
</dbReference>
<organism evidence="2 3">
    <name type="scientific">Nostocoides jenkinsii Ben 74</name>
    <dbReference type="NCBI Taxonomy" id="1193518"/>
    <lineage>
        <taxon>Bacteria</taxon>
        <taxon>Bacillati</taxon>
        <taxon>Actinomycetota</taxon>
        <taxon>Actinomycetes</taxon>
        <taxon>Micrococcales</taxon>
        <taxon>Intrasporangiaceae</taxon>
        <taxon>Nostocoides</taxon>
    </lineage>
</organism>
<feature type="chain" id="PRO_5001721541" description="Right handed beta helix domain-containing protein" evidence="1">
    <location>
        <begin position="26"/>
        <end position="317"/>
    </location>
</feature>
<keyword evidence="3" id="KW-1185">Reference proteome</keyword>
<evidence type="ECO:0000313" key="3">
    <source>
        <dbReference type="Proteomes" id="UP000035720"/>
    </source>
</evidence>
<dbReference type="Proteomes" id="UP000035720">
    <property type="component" value="Unassembled WGS sequence"/>
</dbReference>
<feature type="signal peptide" evidence="1">
    <location>
        <begin position="1"/>
        <end position="25"/>
    </location>
</feature>
<reference evidence="2 3" key="1">
    <citation type="journal article" date="2013" name="ISME J.">
        <title>A metabolic model for members of the genus Tetrasphaera involved in enhanced biological phosphorus removal.</title>
        <authorList>
            <person name="Kristiansen R."/>
            <person name="Nguyen H.T.T."/>
            <person name="Saunders A.M."/>
            <person name="Nielsen J.L."/>
            <person name="Wimmer R."/>
            <person name="Le V.Q."/>
            <person name="McIlroy S.J."/>
            <person name="Petrovski S."/>
            <person name="Seviour R.J."/>
            <person name="Calteau A."/>
            <person name="Nielsen K.L."/>
            <person name="Nielsen P.H."/>
        </authorList>
    </citation>
    <scope>NUCLEOTIDE SEQUENCE [LARGE SCALE GENOMIC DNA]</scope>
    <source>
        <strain evidence="2 3">Ben 74</strain>
    </source>
</reference>
<gene>
    <name evidence="2" type="ORF">BN13_80043</name>
</gene>
<dbReference type="AlphaFoldDB" id="A0A077MDE7"/>
<protein>
    <recommendedName>
        <fullName evidence="4">Right handed beta helix domain-containing protein</fullName>
    </recommendedName>
</protein>
<evidence type="ECO:0000313" key="2">
    <source>
        <dbReference type="EMBL" id="CCI54674.1"/>
    </source>
</evidence>